<evidence type="ECO:0000313" key="19">
    <source>
        <dbReference type="EMBL" id="AKR07099.1"/>
    </source>
</evidence>
<keyword evidence="5" id="KW-0813">Transport</keyword>
<accession>A0A0K0Q639</accession>
<evidence type="ECO:0000256" key="2">
    <source>
        <dbReference type="ARBA" id="ARBA00007012"/>
    </source>
</evidence>
<comment type="function">
    <text evidence="17">Core subunit of the mitochondrial membrane respiratory chain NADH dehydrogenase (Complex I) which catalyzes electron transfer from NADH through the respiratory chain, using ubiquinone as an electron acceptor. Essential for the catalytic activity and assembly of complex I.</text>
</comment>
<keyword evidence="6 17" id="KW-0679">Respiratory chain</keyword>
<organism evidence="19">
    <name type="scientific">Lamellibrachia satsuma</name>
    <name type="common">Hydrothermal vent tubeworm</name>
    <dbReference type="NCBI Taxonomy" id="104711"/>
    <lineage>
        <taxon>Eukaryota</taxon>
        <taxon>Metazoa</taxon>
        <taxon>Spiralia</taxon>
        <taxon>Lophotrochozoa</taxon>
        <taxon>Annelida</taxon>
        <taxon>Polychaeta</taxon>
        <taxon>Sedentaria</taxon>
        <taxon>Canalipalpata</taxon>
        <taxon>Sabellida</taxon>
        <taxon>Siboglinidae</taxon>
        <taxon>Lamellibrachia</taxon>
    </lineage>
</organism>
<feature type="transmembrane region" description="Helical" evidence="17">
    <location>
        <begin position="271"/>
        <end position="291"/>
    </location>
</feature>
<dbReference type="EMBL" id="KP987801">
    <property type="protein sequence ID" value="AKR07099.1"/>
    <property type="molecule type" value="Genomic_DNA"/>
</dbReference>
<evidence type="ECO:0000256" key="1">
    <source>
        <dbReference type="ARBA" id="ARBA00004448"/>
    </source>
</evidence>
<reference evidence="19" key="1">
    <citation type="submission" date="2015-03" db="EMBL/GenBank/DDBJ databases">
        <title>The complete mitochondrial genome sequence of the vestimentiferan tubeworm Lamellibrachia satsuma (Annelida: Polychaeta: Siboglinidae).</title>
        <authorList>
            <person name="Patra A.K."/>
            <person name="Fujiwara Y."/>
            <person name="Kim S.-J."/>
        </authorList>
    </citation>
    <scope>NUCLEOTIDE SEQUENCE</scope>
</reference>
<evidence type="ECO:0000256" key="15">
    <source>
        <dbReference type="ARBA" id="ARBA00023136"/>
    </source>
</evidence>
<evidence type="ECO:0000256" key="3">
    <source>
        <dbReference type="ARBA" id="ARBA00012944"/>
    </source>
</evidence>
<dbReference type="PANTHER" id="PTHR46552">
    <property type="entry name" value="NADH-UBIQUINONE OXIDOREDUCTASE CHAIN 2"/>
    <property type="match status" value="1"/>
</dbReference>
<feature type="transmembrane region" description="Helical" evidence="17">
    <location>
        <begin position="146"/>
        <end position="165"/>
    </location>
</feature>
<dbReference type="GO" id="GO:0006120">
    <property type="term" value="P:mitochondrial electron transport, NADH to ubiquinone"/>
    <property type="evidence" value="ECO:0007669"/>
    <property type="project" value="InterPro"/>
</dbReference>
<evidence type="ECO:0000256" key="14">
    <source>
        <dbReference type="ARBA" id="ARBA00023128"/>
    </source>
</evidence>
<evidence type="ECO:0000256" key="10">
    <source>
        <dbReference type="ARBA" id="ARBA00022982"/>
    </source>
</evidence>
<dbReference type="GO" id="GO:0005743">
    <property type="term" value="C:mitochondrial inner membrane"/>
    <property type="evidence" value="ECO:0007669"/>
    <property type="project" value="UniProtKB-SubCell"/>
</dbReference>
<proteinExistence type="inferred from homology"/>
<gene>
    <name evidence="19" type="primary">ND2</name>
</gene>
<dbReference type="GO" id="GO:0008137">
    <property type="term" value="F:NADH dehydrogenase (ubiquinone) activity"/>
    <property type="evidence" value="ECO:0007669"/>
    <property type="project" value="UniProtKB-EC"/>
</dbReference>
<dbReference type="InterPro" id="IPR003917">
    <property type="entry name" value="NADH_UbQ_OxRdtase_chain2"/>
</dbReference>
<keyword evidence="12 17" id="KW-0520">NAD</keyword>
<dbReference type="InterPro" id="IPR001750">
    <property type="entry name" value="ND/Mrp_TM"/>
</dbReference>
<evidence type="ECO:0000256" key="5">
    <source>
        <dbReference type="ARBA" id="ARBA00022448"/>
    </source>
</evidence>
<keyword evidence="15 17" id="KW-0472">Membrane</keyword>
<sequence>MTAFAPATPLFISTLILSTFLSISASHWLLLWLGLELNLLSFIPFIMTSKSLQETEGAVKYFMAQALGSALILLGALMLFNPHLSPELSMIPIILGTMNKLGLAPCHFWFPTVMASISWLSCLTLATWQKIIPLMILISIPMNQSFLFLILAGALSSLIGGIGGMNQTSLRPLLAYSSIGHLGWMICTSTVSSSTATIYFISYILIVTPIMILLMSKNIFSNMQLFNLSKSKLSFQLSAAILFMSLGGLPPLFGFFPKWMAIQSMTASEMFFLPLILILGALMNLYFYLNLSFPMIISFLTPSLMKKKSKIPVMALFSLSLGICPISLYLIYALTMFN</sequence>
<evidence type="ECO:0000256" key="17">
    <source>
        <dbReference type="RuleBase" id="RU003403"/>
    </source>
</evidence>
<keyword evidence="13 17" id="KW-0830">Ubiquinone</keyword>
<feature type="transmembrane region" description="Helical" evidence="17">
    <location>
        <begin position="311"/>
        <end position="332"/>
    </location>
</feature>
<feature type="transmembrane region" description="Helical" evidence="17">
    <location>
        <begin position="237"/>
        <end position="256"/>
    </location>
</feature>
<dbReference type="PRINTS" id="PR01436">
    <property type="entry name" value="NADHDHGNASE2"/>
</dbReference>
<feature type="domain" description="NADH:quinone oxidoreductase/Mrp antiporter transmembrane" evidence="18">
    <location>
        <begin position="25"/>
        <end position="281"/>
    </location>
</feature>
<evidence type="ECO:0000259" key="18">
    <source>
        <dbReference type="Pfam" id="PF00361"/>
    </source>
</evidence>
<name>A0A0K0Q639_LAMSA</name>
<feature type="transmembrane region" description="Helical" evidence="17">
    <location>
        <begin position="59"/>
        <end position="80"/>
    </location>
</feature>
<dbReference type="GeneID" id="25768989"/>
<dbReference type="EC" id="7.1.1.2" evidence="3 17"/>
<dbReference type="Pfam" id="PF00361">
    <property type="entry name" value="Proton_antipo_M"/>
    <property type="match status" value="1"/>
</dbReference>
<evidence type="ECO:0000256" key="13">
    <source>
        <dbReference type="ARBA" id="ARBA00023075"/>
    </source>
</evidence>
<comment type="subcellular location">
    <subcellularLocation>
        <location evidence="1 17">Mitochondrion inner membrane</location>
        <topology evidence="1 17">Multi-pass membrane protein</topology>
    </subcellularLocation>
</comment>
<evidence type="ECO:0000256" key="9">
    <source>
        <dbReference type="ARBA" id="ARBA00022967"/>
    </source>
</evidence>
<evidence type="ECO:0000256" key="6">
    <source>
        <dbReference type="ARBA" id="ARBA00022660"/>
    </source>
</evidence>
<keyword evidence="7 17" id="KW-0812">Transmembrane</keyword>
<feature type="transmembrane region" description="Helical" evidence="17">
    <location>
        <begin position="198"/>
        <end position="216"/>
    </location>
</feature>
<evidence type="ECO:0000256" key="4">
    <source>
        <dbReference type="ARBA" id="ARBA00021008"/>
    </source>
</evidence>
<keyword evidence="10 17" id="KW-0249">Electron transport</keyword>
<comment type="catalytic activity">
    <reaction evidence="16 17">
        <text>a ubiquinone + NADH + 5 H(+)(in) = a ubiquinol + NAD(+) + 4 H(+)(out)</text>
        <dbReference type="Rhea" id="RHEA:29091"/>
        <dbReference type="Rhea" id="RHEA-COMP:9565"/>
        <dbReference type="Rhea" id="RHEA-COMP:9566"/>
        <dbReference type="ChEBI" id="CHEBI:15378"/>
        <dbReference type="ChEBI" id="CHEBI:16389"/>
        <dbReference type="ChEBI" id="CHEBI:17976"/>
        <dbReference type="ChEBI" id="CHEBI:57540"/>
        <dbReference type="ChEBI" id="CHEBI:57945"/>
        <dbReference type="EC" id="7.1.1.2"/>
    </reaction>
</comment>
<evidence type="ECO:0000256" key="8">
    <source>
        <dbReference type="ARBA" id="ARBA00022792"/>
    </source>
</evidence>
<evidence type="ECO:0000256" key="11">
    <source>
        <dbReference type="ARBA" id="ARBA00022989"/>
    </source>
</evidence>
<protein>
    <recommendedName>
        <fullName evidence="4 17">NADH-ubiquinone oxidoreductase chain 2</fullName>
        <ecNumber evidence="3 17">7.1.1.2</ecNumber>
    </recommendedName>
</protein>
<dbReference type="CTD" id="4536"/>
<geneLocation type="mitochondrion" evidence="19"/>
<evidence type="ECO:0000256" key="12">
    <source>
        <dbReference type="ARBA" id="ARBA00023027"/>
    </source>
</evidence>
<evidence type="ECO:0000256" key="16">
    <source>
        <dbReference type="ARBA" id="ARBA00049551"/>
    </source>
</evidence>
<comment type="similarity">
    <text evidence="2 17">Belongs to the complex I subunit 2 family.</text>
</comment>
<dbReference type="RefSeq" id="YP_009164811.1">
    <property type="nucleotide sequence ID" value="NC_027854.1"/>
</dbReference>
<evidence type="ECO:0000256" key="7">
    <source>
        <dbReference type="ARBA" id="ARBA00022692"/>
    </source>
</evidence>
<dbReference type="AlphaFoldDB" id="A0A0K0Q639"/>
<keyword evidence="8 17" id="KW-0999">Mitochondrion inner membrane</keyword>
<dbReference type="PANTHER" id="PTHR46552:SF1">
    <property type="entry name" value="NADH-UBIQUINONE OXIDOREDUCTASE CHAIN 2"/>
    <property type="match status" value="1"/>
</dbReference>
<keyword evidence="11 17" id="KW-1133">Transmembrane helix</keyword>
<keyword evidence="9 17" id="KW-1278">Translocase</keyword>
<keyword evidence="14 17" id="KW-0496">Mitochondrion</keyword>
<dbReference type="InterPro" id="IPR050175">
    <property type="entry name" value="Complex_I_Subunit_2"/>
</dbReference>